<feature type="domain" description="Bacterial repeat" evidence="5">
    <location>
        <begin position="3277"/>
        <end position="3333"/>
    </location>
</feature>
<feature type="domain" description="IPT/TIG" evidence="3">
    <location>
        <begin position="478"/>
        <end position="574"/>
    </location>
</feature>
<dbReference type="InterPro" id="IPR002909">
    <property type="entry name" value="IPT_dom"/>
</dbReference>
<keyword evidence="1" id="KW-0732">Signal</keyword>
<evidence type="ECO:0000256" key="1">
    <source>
        <dbReference type="ARBA" id="ARBA00022729"/>
    </source>
</evidence>
<evidence type="ECO:0000259" key="4">
    <source>
        <dbReference type="Pfam" id="PF13205"/>
    </source>
</evidence>
<dbReference type="Pfam" id="PF01833">
    <property type="entry name" value="TIG"/>
    <property type="match status" value="2"/>
</dbReference>
<dbReference type="InterPro" id="IPR014756">
    <property type="entry name" value="Ig_E-set"/>
</dbReference>
<dbReference type="GO" id="GO:0004553">
    <property type="term" value="F:hydrolase activity, hydrolyzing O-glycosyl compounds"/>
    <property type="evidence" value="ECO:0007669"/>
    <property type="project" value="InterPro"/>
</dbReference>
<gene>
    <name evidence="6" type="ORF">COV04_00910</name>
</gene>
<keyword evidence="2" id="KW-0472">Membrane</keyword>
<feature type="transmembrane region" description="Helical" evidence="2">
    <location>
        <begin position="99"/>
        <end position="121"/>
    </location>
</feature>
<accession>A0A2M8LFB1</accession>
<dbReference type="InterPro" id="IPR018247">
    <property type="entry name" value="EF_Hand_1_Ca_BS"/>
</dbReference>
<dbReference type="InterPro" id="IPR032812">
    <property type="entry name" value="SbsA_Ig"/>
</dbReference>
<dbReference type="GO" id="GO:0000272">
    <property type="term" value="P:polysaccharide catabolic process"/>
    <property type="evidence" value="ECO:0007669"/>
    <property type="project" value="InterPro"/>
</dbReference>
<evidence type="ECO:0008006" key="8">
    <source>
        <dbReference type="Google" id="ProtNLM"/>
    </source>
</evidence>
<feature type="domain" description="IPT/TIG" evidence="3">
    <location>
        <begin position="696"/>
        <end position="742"/>
    </location>
</feature>
<evidence type="ECO:0000313" key="7">
    <source>
        <dbReference type="Proteomes" id="UP000231152"/>
    </source>
</evidence>
<dbReference type="Pfam" id="PF00404">
    <property type="entry name" value="Dockerin_1"/>
    <property type="match status" value="1"/>
</dbReference>
<comment type="caution">
    <text evidence="6">The sequence shown here is derived from an EMBL/GenBank/DDBJ whole genome shotgun (WGS) entry which is preliminary data.</text>
</comment>
<dbReference type="Proteomes" id="UP000231152">
    <property type="component" value="Unassembled WGS sequence"/>
</dbReference>
<dbReference type="EMBL" id="PFET01000005">
    <property type="protein sequence ID" value="PJE76076.1"/>
    <property type="molecule type" value="Genomic_DNA"/>
</dbReference>
<feature type="transmembrane region" description="Helical" evidence="2">
    <location>
        <begin position="55"/>
        <end position="78"/>
    </location>
</feature>
<dbReference type="PROSITE" id="PS00018">
    <property type="entry name" value="EF_HAND_1"/>
    <property type="match status" value="1"/>
</dbReference>
<proteinExistence type="predicted"/>
<protein>
    <recommendedName>
        <fullName evidence="8">SbsA Ig-like domain-containing protein</fullName>
    </recommendedName>
</protein>
<dbReference type="SUPFAM" id="SSF81296">
    <property type="entry name" value="E set domains"/>
    <property type="match status" value="2"/>
</dbReference>
<dbReference type="Gene3D" id="2.60.40.10">
    <property type="entry name" value="Immunoglobulins"/>
    <property type="match status" value="4"/>
</dbReference>
<evidence type="ECO:0000259" key="3">
    <source>
        <dbReference type="Pfam" id="PF01833"/>
    </source>
</evidence>
<dbReference type="CDD" id="cd00102">
    <property type="entry name" value="IPT"/>
    <property type="match status" value="1"/>
</dbReference>
<keyword evidence="2" id="KW-0812">Transmembrane</keyword>
<name>A0A2M8LFB1_9BACT</name>
<dbReference type="InterPro" id="IPR013783">
    <property type="entry name" value="Ig-like_fold"/>
</dbReference>
<dbReference type="Gene3D" id="1.10.1330.10">
    <property type="entry name" value="Dockerin domain"/>
    <property type="match status" value="1"/>
</dbReference>
<dbReference type="Pfam" id="PF18998">
    <property type="entry name" value="Flg_new_2"/>
    <property type="match status" value="1"/>
</dbReference>
<organism evidence="6 7">
    <name type="scientific">Candidatus Uhrbacteria bacterium CG10_big_fil_rev_8_21_14_0_10_48_11</name>
    <dbReference type="NCBI Taxonomy" id="1975037"/>
    <lineage>
        <taxon>Bacteria</taxon>
        <taxon>Candidatus Uhriibacteriota</taxon>
    </lineage>
</organism>
<keyword evidence="2" id="KW-1133">Transmembrane helix</keyword>
<evidence type="ECO:0000256" key="2">
    <source>
        <dbReference type="SAM" id="Phobius"/>
    </source>
</evidence>
<dbReference type="SUPFAM" id="SSF63446">
    <property type="entry name" value="Type I dockerin domain"/>
    <property type="match status" value="1"/>
</dbReference>
<evidence type="ECO:0000259" key="5">
    <source>
        <dbReference type="Pfam" id="PF18998"/>
    </source>
</evidence>
<dbReference type="InterPro" id="IPR036439">
    <property type="entry name" value="Dockerin_dom_sf"/>
</dbReference>
<dbReference type="InterPro" id="IPR002105">
    <property type="entry name" value="Dockerin_1_rpt"/>
</dbReference>
<dbReference type="InterPro" id="IPR044060">
    <property type="entry name" value="Bacterial_rp_domain"/>
</dbReference>
<reference evidence="6 7" key="1">
    <citation type="submission" date="2017-09" db="EMBL/GenBank/DDBJ databases">
        <title>Depth-based differentiation of microbial function through sediment-hosted aquifers and enrichment of novel symbionts in the deep terrestrial subsurface.</title>
        <authorList>
            <person name="Probst A.J."/>
            <person name="Ladd B."/>
            <person name="Jarett J.K."/>
            <person name="Geller-Mcgrath D.E."/>
            <person name="Sieber C.M."/>
            <person name="Emerson J.B."/>
            <person name="Anantharaman K."/>
            <person name="Thomas B.C."/>
            <person name="Malmstrom R."/>
            <person name="Stieglmeier M."/>
            <person name="Klingl A."/>
            <person name="Woyke T."/>
            <person name="Ryan C.M."/>
            <person name="Banfield J.F."/>
        </authorList>
    </citation>
    <scope>NUCLEOTIDE SEQUENCE [LARGE SCALE GENOMIC DNA]</scope>
    <source>
        <strain evidence="6">CG10_big_fil_rev_8_21_14_0_10_48_11</strain>
    </source>
</reference>
<sequence>MRNGRQTKISMRLLAFVVAAFVGLLAVPVLAQGLDTGINAVGPAIGLSGGGDPRILIARIIRFFLGFLGIVAVILVLYGGFLWMTAAGNEDRVSQARSVLINAGIGLVIILSAFAIVSYILSTFITATTEQICQAGDPSIACLVVGCGGEQVCSDTNGDGVYTYGGCTPFPGCVPGGPNAFVIGSFSPPNGKDDAPRNAIVRVRFNEAVEADTLTYGSTTDSVRVYPASDPSAVLAGTLDVSNVTNTNQRSFTFTPDAHCDAPNDTLSCFASTIAYTVEITGGTIRSASGRALNCTYPSNPCKVTFTTGDYIDTVPPHVSITEPWSNQVPADSIVNVRARATDDHGVSSLIFSNQTTGAALGTVGVLAAPYTLFSGGVAWSTNGLVAGTQQTLVVHAFDFVDGHDGVDEKTVTIRPPFCFDGRLSGDETGPDCGGSCGACPGESCDSNITAPSCQADPFGCSVTSACSSESCLCASPPVITAVTPNDGAPGNYTTITGSGFGTTPGTVTFLGTDKDGDNNAADDPAIATDDVVATLPAVCSAAATWKDTQIIIEVPTDAVDGPLEVSVPVPSVNTEGTEVVVSLTDRTDTAPGPVLPSFNVNTTIRPGLCEITPAAACVNDPDISSVSFSGKNFGGSKGTILFGTTSAVVSTWTPTEVISSVANVRSGSVGARVKTVAGDTSNPFNFTVNSCVAGPRIDKISPDDGPAGQAITITGDNFSNSTGEVHFVSANGEDMLAAISSPAACSARSLWHNNQIITKVPSALTFSGTASEDNVYGVYVKRQDLAESNRDVLFTLTNTAATPGLYCVVPDNGPATTSVMFYGESFGEPRGANDQVRFSDGKNNPKIGANATIASGKWKNQSIETSVSDEAVSGATNVVKNDQTNDEVKSNPLNFTVQSCLDSGNSCGEGLQCCGDGTCLEASETCPVAPALQLASYRWRFSTGNPVPRVVEEQQCNSSTQSPSPWKGSADACTNAQLSVRFTTPLDQSSIPSTALEVADCGTDPSCKNPTTPMPASSLQFFTYTNAAGVENGGFTADAGGFVLNHWYQARVTTTVVSDKGVPMANDYTWQFKTGSDTCAIAALSCQPAFSTLTTVTSRGNLAASLQAKNCNILTCPSGSVKWSSADSTVTTIDSALTGCYNTASPISEGETTVTPRSVKDPSARTSQCTVKVAFEAPKVIEPFPSCTAACKNADVGAVFSRSLNASTLDANKSVRLYRCEDQNCNPGTSGSGLAVVTVADPIYTVVPATATTTERSEITFAPADGLLSGNTYYRVVLTNAILSEEGKPLTANYQATILDTELRGYSWVFKTKDAVCSLNRIETIPAAMTMRTIGATQNVVVQPYGSPDECNAYGQRLTAASFAYGWQSNNTDVGTVTTRDVLPHLDADGHLVASGFVDPLQTATAVGKDQSCSAAPNYQCSTAIGASIDLCTIDDNDDGTADTCNNQQKSCTSDSDCATITTSTLTLQCGFTPPQLCVATEQSVIANGSFELSQAGGNDSITGWTDATGDNTTSSEFLRVGDGADIRQYYRQPDCGSADCSFAEGLVQYISLPYPVSNQAYDVSFAARRLSSFVGSSRVRVYLAEANQVSEKISNAYFDGDSSVHPTANWLTYDGTVTLPSTYEGKAFLLVFELPTGTDLDAVSLVPHVCSKQTSRACSTTAQCNSDPSHTANNLCGGGTAVGQCDDNSLTCTNDRQVSCADSNGNANDNFCSFAVNSGGCCGIRPWVTAIDGAKSPADGKICRNAAFTVSFSTLMDQDSVAKNINLDWLDTVGDCDVQANIDAVNHTSVIGDFFRFVRRFVFNEAGATAANTWCTVSGTSVVVRNSDENNGLTPQTNAILSVPDLLHHELKYRVVVHGPTAINPTGGAKSIYGVSIADDVAQGFPMPPQPGLAAEPGVGDHVCAVDKIEVNVVPELSKFMAASQPRTLLKPYDVFSCFGNSCNCEDTDSGIKLGCRLTNTGEVSEDQDSLKPKNQHRYDATAVDALGQQLSANYLWQAEDPEGLLSLAGTNQQELETTLETKPKDTRSSRAFVTVSADLGGVPETSGSNAVPVTVSLCQLPWSNGPLQDGPADTDTNFFTTYCRDNAPKTKGRQLYCSNDGSISCSTNADCSSVSAGTCSALPNFLATNVHPSVPNPLGVLNEWILKDPSSIDAIGVRVVKNSRHLTPAAWYAEQPFQKGSPQSVTIDGYPAIRDGRTVYINAANAVVASSTNALFTNIYIFSYNQGAGATTLNVYNQLLNNLVFNINRLNTGSCQSVQTGEPEASEKKTCSNDGKVCQTNDDCDANNSCDSVAKTCLFTNDCSSGYVCTNTKSKITRDVTRLGDTIETTSALAGYRYGTSCPAVTPGAPGDANCNGVIDGNDIALAEQYRQGLIDRPSYCQAADYDGDGDVDGTDVSNIITIVRSSCQRAGGRSTNYPPLTAGTYVSSTSTSRWPSWVATLGNTLGRQLPTDPLNRFATCEAGGSLVGGAFEATTCWDPQSKTYASHNATLDATANRITHVVPPPDVSWARNVTYPGSHVYTYSAYGRCSVTSTTACFIDSDCPEDEQCQGQGQDYAVCSFPESSYRPNPALLNQVATDGRFCVVTDPAVARALPGAPGSGSDDTGTIFPSDFGLKPLTITLFGSGAGSIRVSLSGGPTSTDTCTKPLGITVRCEFAYDANTAVRLTAVPAGSDSSVGAWGGNCVGATTYCDRVMDAQKTVTQNFVIGTVLTVSSAASVGDATAVATANGTSQSCASTADGCSFTFDKNTVVSVALYPKTGTTFSGWEGSCPGTESGTRCTNIIMSQSVDLTPGLVAASPFVSVDLPTGSTYVAGQQIAVHWTTTNATTISLTSDGNTGDQINRTGLGTSGTENVTAKVGMTKFTLTATGPGGTVSQDVSFVVNQATAINSFSASASSIILGDTVTLSWSVSGSPTALALQVDGNTFANPAVSATTATDTPESVGTKTYTLIASGLGGTVQSTVTVEVTNPAPTVMDSFTASPSTVEVNKPVTLTWSLSGTAPDSLALQVNNATFANPAVSATTATHTPTTTGTKTYKLITTGPGGTTEKTATVTVVNQPSISNFQVKGPGGAYGASAEVGTGDTITFTWTTANATSASIDQGVGDVGSVVSGTKTFIVTSATTQTIDFTLTATGSVSSAIAPVSVKVHRAPAIELSALDASNATGETSLTVDGEGPVTLAWTGDTEFGSITSFIPNPGSYANSSFGSVNISPASPSSTTYTITVRGKFGTTAASTASDSVTVIVRSTIGVAFAAGSGSGSVTATSTRPSKTCTANCSYYPNTGDTVTLAATANANSRFIGWTDCPSGATSPCTFTVGDSQTITANFAKAYTLTLEKRDAVSTTTSTTNGTVGVGIVVPISGGEKPITKNLVDTGFVEKYTDGTMVGLSALDGTNAIFDHWSDPSCGNSANCQFTVSSDKTLYAYFLRKPDKPTFTISPAGCTTSNPCSPTQGFVFTWTSVAGQTYQLNPGAINVTGGRWPSSGTKQLPGSATFTLTATNAAGSTISDPKDVWLRWSSQLLADGTSSSGNITPIQVRHDEASPRVIVANDQDGNPANDVAYVFFSGEGNGGTCRFLRGTIVSNAFTFAPADEVARNCRHIAVWYDKWTPNVAGDVAHIAVTKPGGSKNEKDRINYYTMSGISTTAPSAIWQKVTNTASPLQELSDTEKVSVTERTTGDGLFTLGQSGGSYIDQCTLNNGNACTRLVNPYDNNEDEATQLVPLASEDSLGSVLLFHQNQAATALYAERWQGSAKQRVLVDSAATIDPYYQGAFSAVTNPVTGDTYVVYKSDGGTVGGGDDEIRMKERNKSQLNFSTRENPVKQTAGEFGIHDVALALDTQSGYLYVAYAVRTSSLSTSSVVRYVRSVLSTNDSSWRSAQGYPSIWTNPVTVISEQGEYRGISLNYLSQGRLYVTAVDTTRGAVKLRGATVNVLAPPQ</sequence>
<dbReference type="Pfam" id="PF13205">
    <property type="entry name" value="Big_5"/>
    <property type="match status" value="1"/>
</dbReference>
<feature type="domain" description="SbsA Ig-like" evidence="4">
    <location>
        <begin position="180"/>
        <end position="308"/>
    </location>
</feature>
<evidence type="ECO:0000313" key="6">
    <source>
        <dbReference type="EMBL" id="PJE76076.1"/>
    </source>
</evidence>